<comment type="caution">
    <text evidence="2">The sequence shown here is derived from an EMBL/GenBank/DDBJ whole genome shotgun (WGS) entry which is preliminary data.</text>
</comment>
<evidence type="ECO:0000313" key="3">
    <source>
        <dbReference type="Proteomes" id="UP000620124"/>
    </source>
</evidence>
<evidence type="ECO:0000256" key="1">
    <source>
        <dbReference type="SAM" id="MobiDB-lite"/>
    </source>
</evidence>
<sequence length="355" mass="38534">MTTNTAIVDDRDPLIQYAGTWNGAGNSSEFHSTTTWSPRQGSTASLSFTAIPQDQALTFAVDDSINGTYTPPSDMTTAIHHEALWTSPTLSSGNHTLIITQTAAQTSGVIFLDYIMYNTTSTSRPYFIDDRDSRITYTPAWLQEGSDEDFQHTSQKSLSVGDSFTLEFEGQSISFWGGNTSPTQNASVEIDGGPPTFFGAPPDATTTNNLLFHFDDLPAGKHALVVTAQNGEPVWADYFLVTPNTISLPSGSHASPIPSSTPSSSKGSTAPPSIASPKPTPTEVIVGGVKTPEESAANSSHIVCLPTNTVRDLHSPYCSARFAEWIPHFNWSRIQRSNRWVPIVQFGNVTFKFYR</sequence>
<gene>
    <name evidence="2" type="ORF">MVEN_01809200</name>
</gene>
<proteinExistence type="predicted"/>
<feature type="compositionally biased region" description="Low complexity" evidence="1">
    <location>
        <begin position="252"/>
        <end position="273"/>
    </location>
</feature>
<accession>A0A8H6XIM7</accession>
<organism evidence="2 3">
    <name type="scientific">Mycena venus</name>
    <dbReference type="NCBI Taxonomy" id="2733690"/>
    <lineage>
        <taxon>Eukaryota</taxon>
        <taxon>Fungi</taxon>
        <taxon>Dikarya</taxon>
        <taxon>Basidiomycota</taxon>
        <taxon>Agaricomycotina</taxon>
        <taxon>Agaricomycetes</taxon>
        <taxon>Agaricomycetidae</taxon>
        <taxon>Agaricales</taxon>
        <taxon>Marasmiineae</taxon>
        <taxon>Mycenaceae</taxon>
        <taxon>Mycena</taxon>
    </lineage>
</organism>
<evidence type="ECO:0000313" key="2">
    <source>
        <dbReference type="EMBL" id="KAF7342213.1"/>
    </source>
</evidence>
<protein>
    <submittedName>
        <fullName evidence="2">Uncharacterized protein</fullName>
    </submittedName>
</protein>
<dbReference type="Proteomes" id="UP000620124">
    <property type="component" value="Unassembled WGS sequence"/>
</dbReference>
<name>A0A8H6XIM7_9AGAR</name>
<feature type="region of interest" description="Disordered" evidence="1">
    <location>
        <begin position="250"/>
        <end position="283"/>
    </location>
</feature>
<keyword evidence="3" id="KW-1185">Reference proteome</keyword>
<dbReference type="AlphaFoldDB" id="A0A8H6XIM7"/>
<reference evidence="2" key="1">
    <citation type="submission" date="2020-05" db="EMBL/GenBank/DDBJ databases">
        <title>Mycena genomes resolve the evolution of fungal bioluminescence.</title>
        <authorList>
            <person name="Tsai I.J."/>
        </authorList>
    </citation>
    <scope>NUCLEOTIDE SEQUENCE</scope>
    <source>
        <strain evidence="2">CCC161011</strain>
    </source>
</reference>
<dbReference type="OrthoDB" id="3265734at2759"/>
<dbReference type="EMBL" id="JACAZI010000017">
    <property type="protein sequence ID" value="KAF7342213.1"/>
    <property type="molecule type" value="Genomic_DNA"/>
</dbReference>
<dbReference type="Gene3D" id="2.60.120.260">
    <property type="entry name" value="Galactose-binding domain-like"/>
    <property type="match status" value="1"/>
</dbReference>